<dbReference type="RefSeq" id="WP_135027927.1">
    <property type="nucleotide sequence ID" value="NZ_BMLA01000001.1"/>
</dbReference>
<dbReference type="GO" id="GO:0016853">
    <property type="term" value="F:isomerase activity"/>
    <property type="evidence" value="ECO:0007669"/>
    <property type="project" value="UniProtKB-KW"/>
</dbReference>
<proteinExistence type="predicted"/>
<dbReference type="InterPro" id="IPR036249">
    <property type="entry name" value="Thioredoxin-like_sf"/>
</dbReference>
<accession>A0A4Y8X3P9</accession>
<evidence type="ECO:0000313" key="2">
    <source>
        <dbReference type="Proteomes" id="UP000560081"/>
    </source>
</evidence>
<evidence type="ECO:0000313" key="1">
    <source>
        <dbReference type="EMBL" id="MBB4882859.1"/>
    </source>
</evidence>
<protein>
    <submittedName>
        <fullName evidence="1">2-hydroxychromene-2-carboxylate isomerase</fullName>
    </submittedName>
</protein>
<keyword evidence="1" id="KW-0413">Isomerase</keyword>
<dbReference type="Gene3D" id="3.40.30.10">
    <property type="entry name" value="Glutaredoxin"/>
    <property type="match status" value="1"/>
</dbReference>
<dbReference type="SUPFAM" id="SSF52833">
    <property type="entry name" value="Thioredoxin-like"/>
    <property type="match status" value="1"/>
</dbReference>
<organism evidence="1 2">
    <name type="scientific">Micrococcus flavus</name>
    <dbReference type="NCBI Taxonomy" id="384602"/>
    <lineage>
        <taxon>Bacteria</taxon>
        <taxon>Bacillati</taxon>
        <taxon>Actinomycetota</taxon>
        <taxon>Actinomycetes</taxon>
        <taxon>Micrococcales</taxon>
        <taxon>Micrococcaceae</taxon>
        <taxon>Micrococcus</taxon>
    </lineage>
</organism>
<gene>
    <name evidence="1" type="ORF">BJ976_001210</name>
</gene>
<reference evidence="1 2" key="1">
    <citation type="submission" date="2020-08" db="EMBL/GenBank/DDBJ databases">
        <title>Sequencing the genomes of 1000 actinobacteria strains.</title>
        <authorList>
            <person name="Klenk H.-P."/>
        </authorList>
    </citation>
    <scope>NUCLEOTIDE SEQUENCE [LARGE SCALE GENOMIC DNA]</scope>
    <source>
        <strain evidence="1 2">DSM 19079</strain>
    </source>
</reference>
<dbReference type="AlphaFoldDB" id="A0A4Y8X3P9"/>
<dbReference type="Proteomes" id="UP000560081">
    <property type="component" value="Unassembled WGS sequence"/>
</dbReference>
<name>A0A4Y8X3P9_9MICC</name>
<dbReference type="InterPro" id="IPR053977">
    <property type="entry name" value="Rv2466c-like"/>
</dbReference>
<comment type="caution">
    <text evidence="1">The sequence shown here is derived from an EMBL/GenBank/DDBJ whole genome shotgun (WGS) entry which is preliminary data.</text>
</comment>
<keyword evidence="2" id="KW-1185">Reference proteome</keyword>
<dbReference type="OrthoDB" id="4125991at2"/>
<sequence length="205" mass="22618">MAESTGTPAVDFYFDPTCPFAWITSRWILEVEKVRDVEVRFRQMSLYMLNEGRDLDPDYRAATDRGLVPARATLHVGRERPEQLGDWYAALGTKIHTEGVKDYPTAITAAAEGLGWDPAPILAATGSDAGDDELRAKQRAAEELVGNDVGTPVVAFEGTAFFGPVLTRIPRGETAGEIFDGALALARFPYFYEIKRARTTDPQFD</sequence>
<dbReference type="Pfam" id="PF22234">
    <property type="entry name" value="Rv2466c-like"/>
    <property type="match status" value="1"/>
</dbReference>
<dbReference type="EMBL" id="JACHMC010000001">
    <property type="protein sequence ID" value="MBB4882859.1"/>
    <property type="molecule type" value="Genomic_DNA"/>
</dbReference>